<comment type="similarity">
    <text evidence="3">Belongs to the eukaryotic ribosomal protein eS24 family.</text>
</comment>
<comment type="caution">
    <text evidence="5">The sequence shown here is derived from an EMBL/GenBank/DDBJ whole genome shotgun (WGS) entry which is preliminary data.</text>
</comment>
<protein>
    <recommendedName>
        <fullName evidence="3">Small ribosomal subunit protein eS24</fullName>
    </recommendedName>
</protein>
<dbReference type="EMBL" id="DTBD01000057">
    <property type="protein sequence ID" value="HGQ64899.1"/>
    <property type="molecule type" value="Genomic_DNA"/>
</dbReference>
<reference evidence="5" key="1">
    <citation type="journal article" date="2020" name="mSystems">
        <title>Genome- and Community-Level Interaction Insights into Carbon Utilization and Element Cycling Functions of Hydrothermarchaeota in Hydrothermal Sediment.</title>
        <authorList>
            <person name="Zhou Z."/>
            <person name="Liu Y."/>
            <person name="Xu W."/>
            <person name="Pan J."/>
            <person name="Luo Z.H."/>
            <person name="Li M."/>
        </authorList>
    </citation>
    <scope>NUCLEOTIDE SEQUENCE [LARGE SCALE GENOMIC DNA]</scope>
    <source>
        <strain evidence="5">SpSt-637</strain>
        <strain evidence="4">SpSt-667</strain>
    </source>
</reference>
<accession>A0A7C4JL09</accession>
<dbReference type="SUPFAM" id="SSF54189">
    <property type="entry name" value="Ribosomal proteins S24e, L23 and L15e"/>
    <property type="match status" value="1"/>
</dbReference>
<dbReference type="EMBL" id="DTCK01000041">
    <property type="protein sequence ID" value="HGQ36384.1"/>
    <property type="molecule type" value="Genomic_DNA"/>
</dbReference>
<evidence type="ECO:0000256" key="2">
    <source>
        <dbReference type="ARBA" id="ARBA00023274"/>
    </source>
</evidence>
<dbReference type="InterPro" id="IPR012677">
    <property type="entry name" value="Nucleotide-bd_a/b_plait_sf"/>
</dbReference>
<dbReference type="InterPro" id="IPR012678">
    <property type="entry name" value="Ribosomal_uL23/eL15/eS24_sf"/>
</dbReference>
<dbReference type="GO" id="GO:1990904">
    <property type="term" value="C:ribonucleoprotein complex"/>
    <property type="evidence" value="ECO:0007669"/>
    <property type="project" value="UniProtKB-KW"/>
</dbReference>
<sequence length="116" mass="13305">MDIVELERRLGNRGKVVKLDESTSLTIVNEDINKLLKRLEVDVHIEHIFTGTPQKHFLRNVIAKAYGVSEDLVVVKSVSTEYGTGISKAHIHIYVDEDTMKKTELKHTLKRNRIQI</sequence>
<dbReference type="GO" id="GO:0006412">
    <property type="term" value="P:translation"/>
    <property type="evidence" value="ECO:0007669"/>
    <property type="project" value="UniProtKB-UniRule"/>
</dbReference>
<dbReference type="InterPro" id="IPR001976">
    <property type="entry name" value="Ribosomal_eS24"/>
</dbReference>
<evidence type="ECO:0000313" key="4">
    <source>
        <dbReference type="EMBL" id="HGQ36384.1"/>
    </source>
</evidence>
<dbReference type="AlphaFoldDB" id="A0A7C4JL09"/>
<dbReference type="Gene3D" id="3.30.70.330">
    <property type="match status" value="1"/>
</dbReference>
<keyword evidence="2 3" id="KW-0687">Ribonucleoprotein</keyword>
<gene>
    <name evidence="3" type="primary">rps24e</name>
    <name evidence="5" type="ORF">ENU08_06625</name>
    <name evidence="4" type="ORF">ENU41_06890</name>
</gene>
<evidence type="ECO:0000256" key="3">
    <source>
        <dbReference type="HAMAP-Rule" id="MF_00545"/>
    </source>
</evidence>
<dbReference type="PANTHER" id="PTHR10496">
    <property type="entry name" value="40S RIBOSOMAL PROTEIN S24"/>
    <property type="match status" value="1"/>
</dbReference>
<proteinExistence type="inferred from homology"/>
<dbReference type="GO" id="GO:0003735">
    <property type="term" value="F:structural constituent of ribosome"/>
    <property type="evidence" value="ECO:0007669"/>
    <property type="project" value="InterPro"/>
</dbReference>
<name>A0A7C4JL09_9CREN</name>
<dbReference type="GO" id="GO:0005840">
    <property type="term" value="C:ribosome"/>
    <property type="evidence" value="ECO:0007669"/>
    <property type="project" value="UniProtKB-KW"/>
</dbReference>
<organism evidence="5">
    <name type="scientific">Ignisphaera aggregans</name>
    <dbReference type="NCBI Taxonomy" id="334771"/>
    <lineage>
        <taxon>Archaea</taxon>
        <taxon>Thermoproteota</taxon>
        <taxon>Thermoprotei</taxon>
        <taxon>Desulfurococcales</taxon>
        <taxon>Desulfurococcaceae</taxon>
        <taxon>Ignisphaera</taxon>
    </lineage>
</organism>
<dbReference type="Pfam" id="PF01282">
    <property type="entry name" value="Ribosomal_S24e"/>
    <property type="match status" value="1"/>
</dbReference>
<evidence type="ECO:0000313" key="5">
    <source>
        <dbReference type="EMBL" id="HGQ64899.1"/>
    </source>
</evidence>
<dbReference type="HAMAP" id="MF_00545">
    <property type="entry name" value="Ribosomal_eS24"/>
    <property type="match status" value="1"/>
</dbReference>
<evidence type="ECO:0000256" key="1">
    <source>
        <dbReference type="ARBA" id="ARBA00022980"/>
    </source>
</evidence>
<keyword evidence="1 3" id="KW-0689">Ribosomal protein</keyword>